<name>A0ACB0L6S5_TRIPR</name>
<keyword evidence="2" id="KW-1185">Reference proteome</keyword>
<reference evidence="1" key="1">
    <citation type="submission" date="2023-10" db="EMBL/GenBank/DDBJ databases">
        <authorList>
            <person name="Rodriguez Cubillos JULIANA M."/>
            <person name="De Vega J."/>
        </authorList>
    </citation>
    <scope>NUCLEOTIDE SEQUENCE</scope>
</reference>
<accession>A0ACB0L6S5</accession>
<comment type="caution">
    <text evidence="1">The sequence shown here is derived from an EMBL/GenBank/DDBJ whole genome shotgun (WGS) entry which is preliminary data.</text>
</comment>
<evidence type="ECO:0000313" key="2">
    <source>
        <dbReference type="Proteomes" id="UP001177021"/>
    </source>
</evidence>
<dbReference type="EMBL" id="CASHSV030000409">
    <property type="protein sequence ID" value="CAJ2663092.1"/>
    <property type="molecule type" value="Genomic_DNA"/>
</dbReference>
<evidence type="ECO:0000313" key="1">
    <source>
        <dbReference type="EMBL" id="CAJ2663092.1"/>
    </source>
</evidence>
<dbReference type="Proteomes" id="UP001177021">
    <property type="component" value="Unassembled WGS sequence"/>
</dbReference>
<sequence>MSRGVDNIKDINDKKEVWKVAVKVDDIWTTTRYSKEYAEMIIRDIQDEIVVTVAKTSHLKCTDRGWYLLGRNSCIKEAKGSEPPYECADKHSSTDPVLRYKIEVQVWDNSCIDLLGVSAGELRKNMLKDGVTDRLEYPETIDEMMGRTFAFRIKWQKEWKQGSVLECKDSKDLVGRIQKEFYDGMPINSTQTSAVNKILDVESSQVECSQSKPLEITDTLDDAPNVEEVSASADFDPLQPTTLTPSKRSPVQQKDDDVIGGQQSSTRFIKTRSTKVMKTEKP</sequence>
<proteinExistence type="predicted"/>
<protein>
    <submittedName>
        <fullName evidence="1">Uncharacterized protein</fullName>
    </submittedName>
</protein>
<organism evidence="1 2">
    <name type="scientific">Trifolium pratense</name>
    <name type="common">Red clover</name>
    <dbReference type="NCBI Taxonomy" id="57577"/>
    <lineage>
        <taxon>Eukaryota</taxon>
        <taxon>Viridiplantae</taxon>
        <taxon>Streptophyta</taxon>
        <taxon>Embryophyta</taxon>
        <taxon>Tracheophyta</taxon>
        <taxon>Spermatophyta</taxon>
        <taxon>Magnoliopsida</taxon>
        <taxon>eudicotyledons</taxon>
        <taxon>Gunneridae</taxon>
        <taxon>Pentapetalae</taxon>
        <taxon>rosids</taxon>
        <taxon>fabids</taxon>
        <taxon>Fabales</taxon>
        <taxon>Fabaceae</taxon>
        <taxon>Papilionoideae</taxon>
        <taxon>50 kb inversion clade</taxon>
        <taxon>NPAAA clade</taxon>
        <taxon>Hologalegina</taxon>
        <taxon>IRL clade</taxon>
        <taxon>Trifolieae</taxon>
        <taxon>Trifolium</taxon>
    </lineage>
</organism>
<gene>
    <name evidence="1" type="ORF">MILVUS5_LOCUS28584</name>
</gene>